<sequence length="456" mass="48563">MARAAVQVGPSPVGGRRAADVPRRIRVLAGAAAAALAVFFGAVWMVAGEARDGLRVIGHDAGPQVVATAGLYLALSDMDGQVALALLAGEERGERRRAALARYERRRGEAGQALLRASALAGGDAAERRTVQAVLDGLGRYERLAARALLLDEQAPPGDAPAAALAVYRDAADLMREELLPQAYNLTLESGTIVRRTHDETRVALFLGRWGMAAAAVAALGCLVALQVFLARRFRRLIGPALLLATVVTAVYACAGIAALGGAAETLTRAKRDGFDAVLSLARARAMSNDMHGDQTRYLLDRERADTYEHTYLNAAQSVYYVEAGNLRQYHQGVARATPAERRPGFLGDVLARRPSGAEPLAAYGGFQRADARMRALAEERRGEAVALRLGALEKAYDDYDARLADAARRYVAVFEGAVREGEDALRDVTFPLPIAVIAAAALLVGGVGPRLGEYR</sequence>
<evidence type="ECO:0000313" key="3">
    <source>
        <dbReference type="Proteomes" id="UP000265768"/>
    </source>
</evidence>
<feature type="transmembrane region" description="Helical" evidence="1">
    <location>
        <begin position="210"/>
        <end position="231"/>
    </location>
</feature>
<keyword evidence="1" id="KW-0472">Membrane</keyword>
<dbReference type="EMBL" id="QZEY01000004">
    <property type="protein sequence ID" value="RJL32623.1"/>
    <property type="molecule type" value="Genomic_DNA"/>
</dbReference>
<protein>
    <submittedName>
        <fullName evidence="2">Uncharacterized protein</fullName>
    </submittedName>
</protein>
<reference evidence="2 3" key="1">
    <citation type="submission" date="2018-09" db="EMBL/GenBank/DDBJ databases">
        <title>YIM 75507 draft genome.</title>
        <authorList>
            <person name="Tang S."/>
            <person name="Feng Y."/>
        </authorList>
    </citation>
    <scope>NUCLEOTIDE SEQUENCE [LARGE SCALE GENOMIC DNA]</scope>
    <source>
        <strain evidence="2 3">YIM 75507</strain>
    </source>
</reference>
<name>A0A3A4ATC6_9ACTN</name>
<evidence type="ECO:0000313" key="2">
    <source>
        <dbReference type="EMBL" id="RJL32623.1"/>
    </source>
</evidence>
<keyword evidence="1" id="KW-0812">Transmembrane</keyword>
<keyword evidence="1" id="KW-1133">Transmembrane helix</keyword>
<dbReference type="Proteomes" id="UP000265768">
    <property type="component" value="Unassembled WGS sequence"/>
</dbReference>
<organism evidence="2 3">
    <name type="scientific">Bailinhaonella thermotolerans</name>
    <dbReference type="NCBI Taxonomy" id="1070861"/>
    <lineage>
        <taxon>Bacteria</taxon>
        <taxon>Bacillati</taxon>
        <taxon>Actinomycetota</taxon>
        <taxon>Actinomycetes</taxon>
        <taxon>Streptosporangiales</taxon>
        <taxon>Streptosporangiaceae</taxon>
        <taxon>Bailinhaonella</taxon>
    </lineage>
</organism>
<feature type="transmembrane region" description="Helical" evidence="1">
    <location>
        <begin position="237"/>
        <end position="262"/>
    </location>
</feature>
<comment type="caution">
    <text evidence="2">The sequence shown here is derived from an EMBL/GenBank/DDBJ whole genome shotgun (WGS) entry which is preliminary data.</text>
</comment>
<dbReference type="RefSeq" id="WP_119926872.1">
    <property type="nucleotide sequence ID" value="NZ_QZEY01000004.1"/>
</dbReference>
<accession>A0A3A4ATC6</accession>
<feature type="transmembrane region" description="Helical" evidence="1">
    <location>
        <begin position="429"/>
        <end position="449"/>
    </location>
</feature>
<feature type="transmembrane region" description="Helical" evidence="1">
    <location>
        <begin position="67"/>
        <end position="88"/>
    </location>
</feature>
<dbReference type="OrthoDB" id="569023at2"/>
<gene>
    <name evidence="2" type="ORF">D5H75_14010</name>
</gene>
<feature type="transmembrane region" description="Helical" evidence="1">
    <location>
        <begin position="25"/>
        <end position="47"/>
    </location>
</feature>
<dbReference type="AlphaFoldDB" id="A0A3A4ATC6"/>
<keyword evidence="3" id="KW-1185">Reference proteome</keyword>
<proteinExistence type="predicted"/>
<evidence type="ECO:0000256" key="1">
    <source>
        <dbReference type="SAM" id="Phobius"/>
    </source>
</evidence>